<name>A0A2V1DJK6_9PLEO</name>
<evidence type="ECO:0000313" key="2">
    <source>
        <dbReference type="Proteomes" id="UP000244855"/>
    </source>
</evidence>
<protein>
    <submittedName>
        <fullName evidence="1">Uncharacterized protein</fullName>
    </submittedName>
</protein>
<keyword evidence="2" id="KW-1185">Reference proteome</keyword>
<dbReference type="STRING" id="97972.A0A2V1DJK6"/>
<gene>
    <name evidence="1" type="ORF">DM02DRAFT_484075</name>
</gene>
<dbReference type="AlphaFoldDB" id="A0A2V1DJK6"/>
<proteinExistence type="predicted"/>
<evidence type="ECO:0000313" key="1">
    <source>
        <dbReference type="EMBL" id="PVH98376.1"/>
    </source>
</evidence>
<feature type="non-terminal residue" evidence="1">
    <location>
        <position position="140"/>
    </location>
</feature>
<dbReference type="OrthoDB" id="5238363at2759"/>
<sequence length="140" mass="16479">KSLSRRLNTFNSTAFRVLYAPDYQTFVTNFILTDRQHPLYPIMVRRNEERKKEGIWWHVTTTNDLSKSSVVRSWCRRRLRNAFTDALKTRGFDRFGRLVDAGALEVPFRSLANVVKDKPDFQLRGSFRFHAQVPVIPAKY</sequence>
<accession>A0A2V1DJK6</accession>
<dbReference type="Proteomes" id="UP000244855">
    <property type="component" value="Unassembled WGS sequence"/>
</dbReference>
<feature type="non-terminal residue" evidence="1">
    <location>
        <position position="1"/>
    </location>
</feature>
<organism evidence="1 2">
    <name type="scientific">Periconia macrospinosa</name>
    <dbReference type="NCBI Taxonomy" id="97972"/>
    <lineage>
        <taxon>Eukaryota</taxon>
        <taxon>Fungi</taxon>
        <taxon>Dikarya</taxon>
        <taxon>Ascomycota</taxon>
        <taxon>Pezizomycotina</taxon>
        <taxon>Dothideomycetes</taxon>
        <taxon>Pleosporomycetidae</taxon>
        <taxon>Pleosporales</taxon>
        <taxon>Massarineae</taxon>
        <taxon>Periconiaceae</taxon>
        <taxon>Periconia</taxon>
    </lineage>
</organism>
<reference evidence="1 2" key="1">
    <citation type="journal article" date="2018" name="Sci. Rep.">
        <title>Comparative genomics provides insights into the lifestyle and reveals functional heterogeneity of dark septate endophytic fungi.</title>
        <authorList>
            <person name="Knapp D.G."/>
            <person name="Nemeth J.B."/>
            <person name="Barry K."/>
            <person name="Hainaut M."/>
            <person name="Henrissat B."/>
            <person name="Johnson J."/>
            <person name="Kuo A."/>
            <person name="Lim J.H.P."/>
            <person name="Lipzen A."/>
            <person name="Nolan M."/>
            <person name="Ohm R.A."/>
            <person name="Tamas L."/>
            <person name="Grigoriev I.V."/>
            <person name="Spatafora J.W."/>
            <person name="Nagy L.G."/>
            <person name="Kovacs G.M."/>
        </authorList>
    </citation>
    <scope>NUCLEOTIDE SEQUENCE [LARGE SCALE GENOMIC DNA]</scope>
    <source>
        <strain evidence="1 2">DSE2036</strain>
    </source>
</reference>
<dbReference type="EMBL" id="KZ805415">
    <property type="protein sequence ID" value="PVH98376.1"/>
    <property type="molecule type" value="Genomic_DNA"/>
</dbReference>